<keyword evidence="4" id="KW-1185">Reference proteome</keyword>
<keyword evidence="2" id="KW-0472">Membrane</keyword>
<name>A0AAW0SSJ6_SCYPA</name>
<evidence type="ECO:0000256" key="1">
    <source>
        <dbReference type="SAM" id="MobiDB-lite"/>
    </source>
</evidence>
<keyword evidence="2" id="KW-1133">Transmembrane helix</keyword>
<comment type="caution">
    <text evidence="3">The sequence shown here is derived from an EMBL/GenBank/DDBJ whole genome shotgun (WGS) entry which is preliminary data.</text>
</comment>
<dbReference type="AlphaFoldDB" id="A0AAW0SSJ6"/>
<protein>
    <submittedName>
        <fullName evidence="3">Uncharacterized protein</fullName>
    </submittedName>
</protein>
<reference evidence="3 4" key="1">
    <citation type="submission" date="2023-03" db="EMBL/GenBank/DDBJ databases">
        <title>High-quality genome of Scylla paramamosain provides insights in environmental adaptation.</title>
        <authorList>
            <person name="Zhang L."/>
        </authorList>
    </citation>
    <scope>NUCLEOTIDE SEQUENCE [LARGE SCALE GENOMIC DNA]</scope>
    <source>
        <strain evidence="3">LZ_2023a</strain>
        <tissue evidence="3">Muscle</tissue>
    </source>
</reference>
<keyword evidence="2" id="KW-0812">Transmembrane</keyword>
<feature type="region of interest" description="Disordered" evidence="1">
    <location>
        <begin position="187"/>
        <end position="243"/>
    </location>
</feature>
<sequence length="243" mass="27415">MRRSRRPCANLVTCAPPRCECCPCCADPAERDTVKQRRENKAARTSKHRDSWNVTGVSVTSILSNAMSISVLFFITSRNSASPCASCFKIRSAFIFCTIHRHCFTVPILLSDRGAHVSIPTTPLSLYLYLYLAVQPLPPPPPPTTRAPVQTSMRVSITTMPWTGRGGTKRDEAKRIPVQWVPLRRVLRPDKKEENEKENEREDELVGRGGEKEGEGEEEEEQEEEEEEEEEEDRQMAAVSDLG</sequence>
<gene>
    <name evidence="3" type="ORF">O3P69_013958</name>
</gene>
<accession>A0AAW0SSJ6</accession>
<evidence type="ECO:0000313" key="3">
    <source>
        <dbReference type="EMBL" id="KAK8377672.1"/>
    </source>
</evidence>
<feature type="compositionally biased region" description="Basic and acidic residues" evidence="1">
    <location>
        <begin position="187"/>
        <end position="213"/>
    </location>
</feature>
<dbReference type="EMBL" id="JARAKH010000047">
    <property type="protein sequence ID" value="KAK8377672.1"/>
    <property type="molecule type" value="Genomic_DNA"/>
</dbReference>
<dbReference type="Proteomes" id="UP001487740">
    <property type="component" value="Unassembled WGS sequence"/>
</dbReference>
<evidence type="ECO:0000256" key="2">
    <source>
        <dbReference type="SAM" id="Phobius"/>
    </source>
</evidence>
<proteinExistence type="predicted"/>
<organism evidence="3 4">
    <name type="scientific">Scylla paramamosain</name>
    <name type="common">Mud crab</name>
    <dbReference type="NCBI Taxonomy" id="85552"/>
    <lineage>
        <taxon>Eukaryota</taxon>
        <taxon>Metazoa</taxon>
        <taxon>Ecdysozoa</taxon>
        <taxon>Arthropoda</taxon>
        <taxon>Crustacea</taxon>
        <taxon>Multicrustacea</taxon>
        <taxon>Malacostraca</taxon>
        <taxon>Eumalacostraca</taxon>
        <taxon>Eucarida</taxon>
        <taxon>Decapoda</taxon>
        <taxon>Pleocyemata</taxon>
        <taxon>Brachyura</taxon>
        <taxon>Eubrachyura</taxon>
        <taxon>Portunoidea</taxon>
        <taxon>Portunidae</taxon>
        <taxon>Portuninae</taxon>
        <taxon>Scylla</taxon>
    </lineage>
</organism>
<feature type="transmembrane region" description="Helical" evidence="2">
    <location>
        <begin position="54"/>
        <end position="75"/>
    </location>
</feature>
<feature type="compositionally biased region" description="Acidic residues" evidence="1">
    <location>
        <begin position="214"/>
        <end position="233"/>
    </location>
</feature>
<evidence type="ECO:0000313" key="4">
    <source>
        <dbReference type="Proteomes" id="UP001487740"/>
    </source>
</evidence>